<dbReference type="InterPro" id="IPR000210">
    <property type="entry name" value="BTB/POZ_dom"/>
</dbReference>
<comment type="caution">
    <text evidence="2">The sequence shown here is derived from an EMBL/GenBank/DDBJ whole genome shotgun (WGS) entry which is preliminary data.</text>
</comment>
<dbReference type="OrthoDB" id="8789982at2759"/>
<dbReference type="SUPFAM" id="SSF54695">
    <property type="entry name" value="POZ domain"/>
    <property type="match status" value="1"/>
</dbReference>
<organism evidence="2 3">
    <name type="scientific">Gigaspora margarita</name>
    <dbReference type="NCBI Taxonomy" id="4874"/>
    <lineage>
        <taxon>Eukaryota</taxon>
        <taxon>Fungi</taxon>
        <taxon>Fungi incertae sedis</taxon>
        <taxon>Mucoromycota</taxon>
        <taxon>Glomeromycotina</taxon>
        <taxon>Glomeromycetes</taxon>
        <taxon>Diversisporales</taxon>
        <taxon>Gigasporaceae</taxon>
        <taxon>Gigaspora</taxon>
    </lineage>
</organism>
<evidence type="ECO:0000313" key="3">
    <source>
        <dbReference type="Proteomes" id="UP000439903"/>
    </source>
</evidence>
<dbReference type="PROSITE" id="PS50097">
    <property type="entry name" value="BTB"/>
    <property type="match status" value="1"/>
</dbReference>
<keyword evidence="3" id="KW-1185">Reference proteome</keyword>
<dbReference type="PANTHER" id="PTHR24413">
    <property type="entry name" value="SPECKLE-TYPE POZ PROTEIN"/>
    <property type="match status" value="1"/>
</dbReference>
<evidence type="ECO:0000259" key="1">
    <source>
        <dbReference type="PROSITE" id="PS50097"/>
    </source>
</evidence>
<protein>
    <submittedName>
        <fullName evidence="2">BTB-domain-containing protein</fullName>
    </submittedName>
</protein>
<dbReference type="InterPro" id="IPR011333">
    <property type="entry name" value="SKP1/BTB/POZ_sf"/>
</dbReference>
<feature type="domain" description="BTB" evidence="1">
    <location>
        <begin position="23"/>
        <end position="91"/>
    </location>
</feature>
<reference evidence="2 3" key="1">
    <citation type="journal article" date="2019" name="Environ. Microbiol.">
        <title>At the nexus of three kingdoms: the genome of the mycorrhizal fungus Gigaspora margarita provides insights into plant, endobacterial and fungal interactions.</title>
        <authorList>
            <person name="Venice F."/>
            <person name="Ghignone S."/>
            <person name="Salvioli di Fossalunga A."/>
            <person name="Amselem J."/>
            <person name="Novero M."/>
            <person name="Xianan X."/>
            <person name="Sedzielewska Toro K."/>
            <person name="Morin E."/>
            <person name="Lipzen A."/>
            <person name="Grigoriev I.V."/>
            <person name="Henrissat B."/>
            <person name="Martin F.M."/>
            <person name="Bonfante P."/>
        </authorList>
    </citation>
    <scope>NUCLEOTIDE SEQUENCE [LARGE SCALE GENOMIC DNA]</scope>
    <source>
        <strain evidence="2 3">BEG34</strain>
    </source>
</reference>
<evidence type="ECO:0000313" key="2">
    <source>
        <dbReference type="EMBL" id="KAF0485245.1"/>
    </source>
</evidence>
<sequence>MTSSFITSLIRDLTQLLEHSENYDVKIQAGENQNSQEFKAHSNILCARCPYFKSALSTNWVTRKDGYIVFSKPNISPSVFELILRFMYTGI</sequence>
<dbReference type="Pfam" id="PF00651">
    <property type="entry name" value="BTB"/>
    <property type="match status" value="1"/>
</dbReference>
<dbReference type="EMBL" id="WTPW01000722">
    <property type="protein sequence ID" value="KAF0485245.1"/>
    <property type="molecule type" value="Genomic_DNA"/>
</dbReference>
<proteinExistence type="predicted"/>
<dbReference type="Gene3D" id="3.30.710.10">
    <property type="entry name" value="Potassium Channel Kv1.1, Chain A"/>
    <property type="match status" value="1"/>
</dbReference>
<dbReference type="AlphaFoldDB" id="A0A8H4AEF4"/>
<gene>
    <name evidence="2" type="ORF">F8M41_022854</name>
</gene>
<name>A0A8H4AEF4_GIGMA</name>
<dbReference type="CDD" id="cd18186">
    <property type="entry name" value="BTB_POZ_ZBTB_KLHL-like"/>
    <property type="match status" value="1"/>
</dbReference>
<accession>A0A8H4AEF4</accession>
<dbReference type="Proteomes" id="UP000439903">
    <property type="component" value="Unassembled WGS sequence"/>
</dbReference>